<feature type="domain" description="Sensor histidine kinase NatK-like C-terminal" evidence="2">
    <location>
        <begin position="327"/>
        <end position="428"/>
    </location>
</feature>
<evidence type="ECO:0000313" key="4">
    <source>
        <dbReference type="Proteomes" id="UP000260649"/>
    </source>
</evidence>
<keyword evidence="3" id="KW-0547">Nucleotide-binding</keyword>
<dbReference type="CDD" id="cd16935">
    <property type="entry name" value="HATPase_AgrC-ComD-like"/>
    <property type="match status" value="1"/>
</dbReference>
<feature type="transmembrane region" description="Helical" evidence="1">
    <location>
        <begin position="133"/>
        <end position="157"/>
    </location>
</feature>
<evidence type="ECO:0000256" key="1">
    <source>
        <dbReference type="SAM" id="Phobius"/>
    </source>
</evidence>
<keyword evidence="3" id="KW-0067">ATP-binding</keyword>
<feature type="transmembrane region" description="Helical" evidence="1">
    <location>
        <begin position="83"/>
        <end position="101"/>
    </location>
</feature>
<organism evidence="3 4">
    <name type="scientific">Evtepia gabavorous</name>
    <dbReference type="NCBI Taxonomy" id="2211183"/>
    <lineage>
        <taxon>Bacteria</taxon>
        <taxon>Bacillati</taxon>
        <taxon>Bacillota</taxon>
        <taxon>Clostridia</taxon>
        <taxon>Eubacteriales</taxon>
        <taxon>Evtepia</taxon>
    </lineage>
</organism>
<evidence type="ECO:0000313" key="3">
    <source>
        <dbReference type="EMBL" id="RFT07338.1"/>
    </source>
</evidence>
<dbReference type="Pfam" id="PF14501">
    <property type="entry name" value="HATPase_c_5"/>
    <property type="match status" value="1"/>
</dbReference>
<dbReference type="GO" id="GO:0005524">
    <property type="term" value="F:ATP binding"/>
    <property type="evidence" value="ECO:0007669"/>
    <property type="project" value="UniProtKB-KW"/>
</dbReference>
<evidence type="ECO:0000259" key="2">
    <source>
        <dbReference type="Pfam" id="PF14501"/>
    </source>
</evidence>
<keyword evidence="4" id="KW-1185">Reference proteome</keyword>
<dbReference type="Proteomes" id="UP000260649">
    <property type="component" value="Unassembled WGS sequence"/>
</dbReference>
<dbReference type="GO" id="GO:0042802">
    <property type="term" value="F:identical protein binding"/>
    <property type="evidence" value="ECO:0007669"/>
    <property type="project" value="TreeGrafter"/>
</dbReference>
<feature type="transmembrane region" description="Helical" evidence="1">
    <location>
        <begin position="36"/>
        <end position="54"/>
    </location>
</feature>
<feature type="transmembrane region" description="Helical" evidence="1">
    <location>
        <begin position="169"/>
        <end position="190"/>
    </location>
</feature>
<accession>A0A3E2B5N5</accession>
<protein>
    <submittedName>
        <fullName evidence="3">ATP-binding protein</fullName>
    </submittedName>
</protein>
<dbReference type="InterPro" id="IPR036890">
    <property type="entry name" value="HATPase_C_sf"/>
</dbReference>
<keyword evidence="1" id="KW-0472">Membrane</keyword>
<keyword evidence="1" id="KW-0812">Transmembrane</keyword>
<proteinExistence type="predicted"/>
<dbReference type="SUPFAM" id="SSF55874">
    <property type="entry name" value="ATPase domain of HSP90 chaperone/DNA topoisomerase II/histidine kinase"/>
    <property type="match status" value="1"/>
</dbReference>
<sequence length="431" mass="49230">MILCLEVLSTILSLLYTFLFFWMLHTFLPVRKHWGLRIPAFLCFCYIADVIIYSNDLSNLLGVLVGFLLYVMLFHQGRWMAKAAAVLVFYPALIAINYLMLDTSSRLFFSFTGASGDSSLIPWSPEDYLWSTLFHTAALFLRLLFWALAWFCLRRYLGQISASLTSSMWLIVDTLMLAPFVAIFTILCFLPENIAIVYPICFASIFSSFGCIYLAAYICTSVQTTYRAQALEKQKTYYKDRLQDEERVRQIYHDMKNHLLVLQSQSENSPVLHQAAQTLQDQLQAYESYQHTGNEYLDAIIRDKARLAREKSIDFTSVIHFEAGHFLDPLDISTLFGNALDNAIEACMQLPDAQRLVTVKTSRVRDMLLVLVENTMSSSLVWNGRTTKEDPFLHGFGLANIQRTVEKYGGHCLTHGKDGIFTLKILLPIPS</sequence>
<dbReference type="RefSeq" id="WP_021919158.1">
    <property type="nucleotide sequence ID" value="NZ_CAKXKJ010000002.1"/>
</dbReference>
<dbReference type="EMBL" id="QQRQ01000003">
    <property type="protein sequence ID" value="RFT07338.1"/>
    <property type="molecule type" value="Genomic_DNA"/>
</dbReference>
<feature type="transmembrane region" description="Helical" evidence="1">
    <location>
        <begin position="6"/>
        <end position="24"/>
    </location>
</feature>
<reference evidence="3 4" key="1">
    <citation type="submission" date="2018-07" db="EMBL/GenBank/DDBJ databases">
        <title>GABA Modulating Bacteria of the Human Gut Microbiota.</title>
        <authorList>
            <person name="Strandwitz P."/>
            <person name="Kim K.H."/>
            <person name="Terekhova D."/>
            <person name="Liu J.K."/>
            <person name="Sharma A."/>
            <person name="Levering J."/>
            <person name="Mcdonald D."/>
            <person name="Dietrich D."/>
            <person name="Ramadhar T.R."/>
            <person name="Lekbua A."/>
            <person name="Mroue N."/>
            <person name="Liston C."/>
            <person name="Stewart E.J."/>
            <person name="Dubin M.J."/>
            <person name="Zengler K."/>
            <person name="Knight R."/>
            <person name="Gilbert J.A."/>
            <person name="Clardy J."/>
            <person name="Lewis K."/>
        </authorList>
    </citation>
    <scope>NUCLEOTIDE SEQUENCE [LARGE SCALE GENOMIC DNA]</scope>
    <source>
        <strain evidence="3 4">KLE1738</strain>
    </source>
</reference>
<dbReference type="PANTHER" id="PTHR40448">
    <property type="entry name" value="TWO-COMPONENT SENSOR HISTIDINE KINASE"/>
    <property type="match status" value="1"/>
</dbReference>
<gene>
    <name evidence="3" type="ORF">DV520_03220</name>
</gene>
<name>A0A3E2B5N5_9FIRM</name>
<feature type="transmembrane region" description="Helical" evidence="1">
    <location>
        <begin position="60"/>
        <end position="76"/>
    </location>
</feature>
<dbReference type="OrthoDB" id="9816523at2"/>
<comment type="caution">
    <text evidence="3">The sequence shown here is derived from an EMBL/GenBank/DDBJ whole genome shotgun (WGS) entry which is preliminary data.</text>
</comment>
<keyword evidence="1" id="KW-1133">Transmembrane helix</keyword>
<feature type="transmembrane region" description="Helical" evidence="1">
    <location>
        <begin position="196"/>
        <end position="219"/>
    </location>
</feature>
<dbReference type="PANTHER" id="PTHR40448:SF1">
    <property type="entry name" value="TWO-COMPONENT SENSOR HISTIDINE KINASE"/>
    <property type="match status" value="1"/>
</dbReference>
<dbReference type="AlphaFoldDB" id="A0A3E2B5N5"/>
<dbReference type="Gene3D" id="3.30.565.10">
    <property type="entry name" value="Histidine kinase-like ATPase, C-terminal domain"/>
    <property type="match status" value="1"/>
</dbReference>
<dbReference type="InterPro" id="IPR032834">
    <property type="entry name" value="NatK-like_C"/>
</dbReference>
<dbReference type="GeneID" id="97994753"/>